<dbReference type="RefSeq" id="WP_108527571.1">
    <property type="nucleotide sequence ID" value="NZ_MUXF01000008.1"/>
</dbReference>
<keyword evidence="2" id="KW-1185">Reference proteome</keyword>
<gene>
    <name evidence="1" type="ORF">B0175_05075</name>
</gene>
<name>A0ABX5JH76_9BACT</name>
<sequence>MSSYWHNESNKIIDKVIKEKGKLITLKDIDEAYPFGERARHPYKMWLKARKEKAIKLGLLKIDTSNQDMGLFKEHIND</sequence>
<reference evidence="1 2" key="1">
    <citation type="submission" date="2017-02" db="EMBL/GenBank/DDBJ databases">
        <title>Arcobacter lacus sp. nov., a new species isolated from reclaimed water.</title>
        <authorList>
            <person name="Figueras M.J."/>
            <person name="Perez-Cataluna A."/>
            <person name="Salas-Masso N."/>
        </authorList>
    </citation>
    <scope>NUCLEOTIDE SEQUENCE [LARGE SCALE GENOMIC DNA]</scope>
    <source>
        <strain evidence="1 2">RW43-9</strain>
    </source>
</reference>
<organism evidence="1 2">
    <name type="scientific">Arcobacter lacus</name>
    <dbReference type="NCBI Taxonomy" id="1912876"/>
    <lineage>
        <taxon>Bacteria</taxon>
        <taxon>Pseudomonadati</taxon>
        <taxon>Campylobacterota</taxon>
        <taxon>Epsilonproteobacteria</taxon>
        <taxon>Campylobacterales</taxon>
        <taxon>Arcobacteraceae</taxon>
        <taxon>Arcobacter</taxon>
    </lineage>
</organism>
<evidence type="ECO:0000313" key="2">
    <source>
        <dbReference type="Proteomes" id="UP000251311"/>
    </source>
</evidence>
<evidence type="ECO:0000313" key="1">
    <source>
        <dbReference type="EMBL" id="PUE66739.1"/>
    </source>
</evidence>
<accession>A0ABX5JH76</accession>
<comment type="caution">
    <text evidence="1">The sequence shown here is derived from an EMBL/GenBank/DDBJ whole genome shotgun (WGS) entry which is preliminary data.</text>
</comment>
<dbReference type="Proteomes" id="UP000251311">
    <property type="component" value="Unassembled WGS sequence"/>
</dbReference>
<protein>
    <submittedName>
        <fullName evidence="1">Uncharacterized protein</fullName>
    </submittedName>
</protein>
<dbReference type="EMBL" id="MUXF01000008">
    <property type="protein sequence ID" value="PUE66739.1"/>
    <property type="molecule type" value="Genomic_DNA"/>
</dbReference>
<proteinExistence type="predicted"/>